<name>A0ABM5U245_CORUL</name>
<feature type="domain" description="Glutaredoxin" evidence="1">
    <location>
        <begin position="5"/>
        <end position="46"/>
    </location>
</feature>
<dbReference type="InterPro" id="IPR036249">
    <property type="entry name" value="Thioredoxin-like_sf"/>
</dbReference>
<dbReference type="Proteomes" id="UP000036185">
    <property type="component" value="Chromosome"/>
</dbReference>
<keyword evidence="3" id="KW-1185">Reference proteome</keyword>
<dbReference type="InterPro" id="IPR002109">
    <property type="entry name" value="Glutaredoxin"/>
</dbReference>
<dbReference type="Gene3D" id="3.40.30.10">
    <property type="entry name" value="Glutaredoxin"/>
    <property type="match status" value="1"/>
</dbReference>
<evidence type="ECO:0000259" key="1">
    <source>
        <dbReference type="Pfam" id="PF00462"/>
    </source>
</evidence>
<accession>A0ABM5U245</accession>
<dbReference type="SUPFAM" id="SSF52833">
    <property type="entry name" value="Thioredoxin-like"/>
    <property type="match status" value="1"/>
</dbReference>
<dbReference type="EMBL" id="CP011913">
    <property type="protein sequence ID" value="AKN77543.1"/>
    <property type="molecule type" value="Genomic_DNA"/>
</dbReference>
<evidence type="ECO:0000313" key="3">
    <source>
        <dbReference type="Proteomes" id="UP000036185"/>
    </source>
</evidence>
<gene>
    <name evidence="2" type="ORF">CulFRC58_1689</name>
</gene>
<dbReference type="Pfam" id="PF00462">
    <property type="entry name" value="Glutaredoxin"/>
    <property type="match status" value="1"/>
</dbReference>
<dbReference type="RefSeq" id="WP_029974399.1">
    <property type="nucleotide sequence ID" value="NZ_CP011913.1"/>
</dbReference>
<organism evidence="2 3">
    <name type="scientific">Corynebacterium ulcerans FRC58</name>
    <dbReference type="NCBI Taxonomy" id="1408268"/>
    <lineage>
        <taxon>Bacteria</taxon>
        <taxon>Bacillati</taxon>
        <taxon>Actinomycetota</taxon>
        <taxon>Actinomycetes</taxon>
        <taxon>Mycobacteriales</taxon>
        <taxon>Corynebacteriaceae</taxon>
        <taxon>Corynebacterium</taxon>
    </lineage>
</organism>
<protein>
    <submittedName>
        <fullName evidence="2">Glutaredoxin</fullName>
    </submittedName>
</protein>
<sequence length="85" mass="9411">MDKATIYTRPGCVKCRQTARKLTQLGIPVIEEQIDAPEHAAKIAEMRANGEAELPLVEATIGGESVRWTGFSAQLFDELKEHLKC</sequence>
<evidence type="ECO:0000313" key="2">
    <source>
        <dbReference type="EMBL" id="AKN77543.1"/>
    </source>
</evidence>
<dbReference type="CDD" id="cd02976">
    <property type="entry name" value="NrdH"/>
    <property type="match status" value="1"/>
</dbReference>
<proteinExistence type="predicted"/>
<reference evidence="2 3" key="1">
    <citation type="journal article" date="2014" name="Int. J. Syst. Evol. Microbiol.">
        <title>Draft Genome Sequence of Corynebacterium ulcerans FRC58, Isolated from the Bronchitic Aspiration of a Patient in France.</title>
        <authorList>
            <person name="Silva Ado S."/>
            <person name="Barauna R.A."/>
            <person name="de Sa P.C."/>
            <person name="das Gracas D.A."/>
            <person name="Carneiro A.R."/>
            <person name="Thouvenin M."/>
            <person name="Azevedo V."/>
            <person name="Badell E."/>
            <person name="Guiso N."/>
            <person name="da Silva A.L."/>
            <person name="Ramos R.T."/>
        </authorList>
    </citation>
    <scope>NUCLEOTIDE SEQUENCE [LARGE SCALE GENOMIC DNA]</scope>
    <source>
        <strain evidence="2 3">FRC58</strain>
    </source>
</reference>